<evidence type="ECO:0000313" key="3">
    <source>
        <dbReference type="EMBL" id="KAF2481567.1"/>
    </source>
</evidence>
<evidence type="ECO:0000313" key="4">
    <source>
        <dbReference type="Proteomes" id="UP000799767"/>
    </source>
</evidence>
<dbReference type="RefSeq" id="XP_033588137.1">
    <property type="nucleotide sequence ID" value="XM_033738264.1"/>
</dbReference>
<feature type="coiled-coil region" evidence="1">
    <location>
        <begin position="104"/>
        <end position="145"/>
    </location>
</feature>
<feature type="compositionally biased region" description="Basic and acidic residues" evidence="2">
    <location>
        <begin position="29"/>
        <end position="63"/>
    </location>
</feature>
<dbReference type="Proteomes" id="UP000799767">
    <property type="component" value="Unassembled WGS sequence"/>
</dbReference>
<gene>
    <name evidence="3" type="ORF">BDY17DRAFT_355250</name>
</gene>
<protein>
    <submittedName>
        <fullName evidence="3">Uncharacterized protein</fullName>
    </submittedName>
</protein>
<evidence type="ECO:0000256" key="2">
    <source>
        <dbReference type="SAM" id="MobiDB-lite"/>
    </source>
</evidence>
<accession>A0A6A6PQQ2</accession>
<keyword evidence="1" id="KW-0175">Coiled coil</keyword>
<reference evidence="3" key="1">
    <citation type="journal article" date="2020" name="Stud. Mycol.">
        <title>101 Dothideomycetes genomes: a test case for predicting lifestyles and emergence of pathogens.</title>
        <authorList>
            <person name="Haridas S."/>
            <person name="Albert R."/>
            <person name="Binder M."/>
            <person name="Bloem J."/>
            <person name="Labutti K."/>
            <person name="Salamov A."/>
            <person name="Andreopoulos B."/>
            <person name="Baker S."/>
            <person name="Barry K."/>
            <person name="Bills G."/>
            <person name="Bluhm B."/>
            <person name="Cannon C."/>
            <person name="Castanera R."/>
            <person name="Culley D."/>
            <person name="Daum C."/>
            <person name="Ezra D."/>
            <person name="Gonzalez J."/>
            <person name="Henrissat B."/>
            <person name="Kuo A."/>
            <person name="Liang C."/>
            <person name="Lipzen A."/>
            <person name="Lutzoni F."/>
            <person name="Magnuson J."/>
            <person name="Mondo S."/>
            <person name="Nolan M."/>
            <person name="Ohm R."/>
            <person name="Pangilinan J."/>
            <person name="Park H.-J."/>
            <person name="Ramirez L."/>
            <person name="Alfaro M."/>
            <person name="Sun H."/>
            <person name="Tritt A."/>
            <person name="Yoshinaga Y."/>
            <person name="Zwiers L.-H."/>
            <person name="Turgeon B."/>
            <person name="Goodwin S."/>
            <person name="Spatafora J."/>
            <person name="Crous P."/>
            <person name="Grigoriev I."/>
        </authorList>
    </citation>
    <scope>NUCLEOTIDE SEQUENCE</scope>
    <source>
        <strain evidence="3">CBS 113389</strain>
    </source>
</reference>
<dbReference type="GeneID" id="54479266"/>
<feature type="region of interest" description="Disordered" evidence="2">
    <location>
        <begin position="1"/>
        <end position="63"/>
    </location>
</feature>
<name>A0A6A6PQQ2_9PEZI</name>
<dbReference type="AlphaFoldDB" id="A0A6A6PQQ2"/>
<dbReference type="EMBL" id="MU001638">
    <property type="protein sequence ID" value="KAF2481567.1"/>
    <property type="molecule type" value="Genomic_DNA"/>
</dbReference>
<proteinExistence type="predicted"/>
<evidence type="ECO:0000256" key="1">
    <source>
        <dbReference type="SAM" id="Coils"/>
    </source>
</evidence>
<keyword evidence="4" id="KW-1185">Reference proteome</keyword>
<organism evidence="3 4">
    <name type="scientific">Neohortaea acidophila</name>
    <dbReference type="NCBI Taxonomy" id="245834"/>
    <lineage>
        <taxon>Eukaryota</taxon>
        <taxon>Fungi</taxon>
        <taxon>Dikarya</taxon>
        <taxon>Ascomycota</taxon>
        <taxon>Pezizomycotina</taxon>
        <taxon>Dothideomycetes</taxon>
        <taxon>Dothideomycetidae</taxon>
        <taxon>Mycosphaerellales</taxon>
        <taxon>Teratosphaeriaceae</taxon>
        <taxon>Neohortaea</taxon>
    </lineage>
</organism>
<sequence length="152" mass="17367">MQATGTTEMPIRARDGIAENAQTPTGHFARVEVESVGEDEKRASISSADHRTNEHEKPEDVRESIRSEAEFLKMIKDRTAQINSAWHIKRDEELMEFRIRAAREEELESKNGKLEKELSQVRQQLAEAKREIAGLKMHVTALLAKPKRSQSF</sequence>